<proteinExistence type="predicted"/>
<sequence length="205" mass="23866">MEYRKVDSLEYLGLPLVMRKPVTTDFGNLNKSAQGKINLWGKKHLSYVGRALLIRTALLSIPMYLVTHTTVPHGVLNTIEKIARRFLWQKDANSRGMHYVAWKELCQPRSKRGLGFYSLVKWQGALQARLAWDLLQNPDFLLYKLLLAKYGMEMWSEFMAEMFLSLGRRSRTGLLLFDTLYGGRLEMAKQLMCFMILGYWTGRLY</sequence>
<gene>
    <name evidence="1" type="ORF">KFK09_025739</name>
</gene>
<dbReference type="AlphaFoldDB" id="A0A8T3A602"/>
<name>A0A8T3A602_DENNO</name>
<dbReference type="PANTHER" id="PTHR33116">
    <property type="entry name" value="REVERSE TRANSCRIPTASE ZINC-BINDING DOMAIN-CONTAINING PROTEIN-RELATED-RELATED"/>
    <property type="match status" value="1"/>
</dbReference>
<dbReference type="PANTHER" id="PTHR33116:SF86">
    <property type="entry name" value="REVERSE TRANSCRIPTASE DOMAIN-CONTAINING PROTEIN"/>
    <property type="match status" value="1"/>
</dbReference>
<organism evidence="1 2">
    <name type="scientific">Dendrobium nobile</name>
    <name type="common">Orchid</name>
    <dbReference type="NCBI Taxonomy" id="94219"/>
    <lineage>
        <taxon>Eukaryota</taxon>
        <taxon>Viridiplantae</taxon>
        <taxon>Streptophyta</taxon>
        <taxon>Embryophyta</taxon>
        <taxon>Tracheophyta</taxon>
        <taxon>Spermatophyta</taxon>
        <taxon>Magnoliopsida</taxon>
        <taxon>Liliopsida</taxon>
        <taxon>Asparagales</taxon>
        <taxon>Orchidaceae</taxon>
        <taxon>Epidendroideae</taxon>
        <taxon>Malaxideae</taxon>
        <taxon>Dendrobiinae</taxon>
        <taxon>Dendrobium</taxon>
    </lineage>
</organism>
<accession>A0A8T3A602</accession>
<keyword evidence="2" id="KW-1185">Reference proteome</keyword>
<evidence type="ECO:0000313" key="1">
    <source>
        <dbReference type="EMBL" id="KAI0491479.1"/>
    </source>
</evidence>
<protein>
    <submittedName>
        <fullName evidence="1">Uncharacterized protein</fullName>
    </submittedName>
</protein>
<dbReference type="SMR" id="A0A8T3A602"/>
<dbReference type="Proteomes" id="UP000829196">
    <property type="component" value="Unassembled WGS sequence"/>
</dbReference>
<dbReference type="EMBL" id="JAGYWB010000018">
    <property type="protein sequence ID" value="KAI0491479.1"/>
    <property type="molecule type" value="Genomic_DNA"/>
</dbReference>
<dbReference type="OrthoDB" id="674451at2759"/>
<comment type="caution">
    <text evidence="1">The sequence shown here is derived from an EMBL/GenBank/DDBJ whole genome shotgun (WGS) entry which is preliminary data.</text>
</comment>
<evidence type="ECO:0000313" key="2">
    <source>
        <dbReference type="Proteomes" id="UP000829196"/>
    </source>
</evidence>
<reference evidence="1" key="1">
    <citation type="journal article" date="2022" name="Front. Genet.">
        <title>Chromosome-Scale Assembly of the Dendrobium nobile Genome Provides Insights Into the Molecular Mechanism of the Biosynthesis of the Medicinal Active Ingredient of Dendrobium.</title>
        <authorList>
            <person name="Xu Q."/>
            <person name="Niu S.-C."/>
            <person name="Li K.-L."/>
            <person name="Zheng P.-J."/>
            <person name="Zhang X.-J."/>
            <person name="Jia Y."/>
            <person name="Liu Y."/>
            <person name="Niu Y.-X."/>
            <person name="Yu L.-H."/>
            <person name="Chen D.-F."/>
            <person name="Zhang G.-Q."/>
        </authorList>
    </citation>
    <scope>NUCLEOTIDE SEQUENCE</scope>
    <source>
        <tissue evidence="1">Leaf</tissue>
    </source>
</reference>